<gene>
    <name evidence="1" type="ORF">GPAL_1051</name>
</gene>
<dbReference type="Proteomes" id="UP000006251">
    <property type="component" value="Unassembled WGS sequence"/>
</dbReference>
<sequence>MVKNIILVTVMLLFTKQLSAEDELTINVGVAVFKPYSSIDPNTGQCVGRGFDVTRQLLERYNIKIKTSCAAPARIYRSLSSGTVDLSLNIKSTLAVQDKVTFTTIPFDALILNFYTNADKSNGNNKIASIRGYDYNGSRDRLIQQGFEFVDVSNVEDAIRLFANKRTHYLLSYAGPFKGYIENEKSQQKLLILTNAITELLLTIPTHFAISKASPHHDALVNVFKELDKAAIEQKYHVDAFK</sequence>
<dbReference type="Gene3D" id="3.40.190.10">
    <property type="entry name" value="Periplasmic binding protein-like II"/>
    <property type="match status" value="1"/>
</dbReference>
<dbReference type="EMBL" id="BAEQ01000016">
    <property type="protein sequence ID" value="GAC27930.1"/>
    <property type="molecule type" value="Genomic_DNA"/>
</dbReference>
<name>K6ZX73_9ALTE</name>
<evidence type="ECO:0000313" key="1">
    <source>
        <dbReference type="EMBL" id="GAC27930.1"/>
    </source>
</evidence>
<dbReference type="RefSeq" id="WP_006009734.1">
    <property type="nucleotide sequence ID" value="NZ_BAEQ01000016.1"/>
</dbReference>
<proteinExistence type="predicted"/>
<evidence type="ECO:0000313" key="2">
    <source>
        <dbReference type="Proteomes" id="UP000006251"/>
    </source>
</evidence>
<dbReference type="SUPFAM" id="SSF53850">
    <property type="entry name" value="Periplasmic binding protein-like II"/>
    <property type="match status" value="1"/>
</dbReference>
<keyword evidence="2" id="KW-1185">Reference proteome</keyword>
<dbReference type="AlphaFoldDB" id="K6ZX73"/>
<comment type="caution">
    <text evidence="1">The sequence shown here is derived from an EMBL/GenBank/DDBJ whole genome shotgun (WGS) entry which is preliminary data.</text>
</comment>
<protein>
    <submittedName>
        <fullName evidence="1">Uncharacterized protein</fullName>
    </submittedName>
</protein>
<organism evidence="1 2">
    <name type="scientific">Brumicola pallidula DSM 14239 = ACAM 615</name>
    <dbReference type="NCBI Taxonomy" id="1121922"/>
    <lineage>
        <taxon>Bacteria</taxon>
        <taxon>Pseudomonadati</taxon>
        <taxon>Pseudomonadota</taxon>
        <taxon>Gammaproteobacteria</taxon>
        <taxon>Alteromonadales</taxon>
        <taxon>Alteromonadaceae</taxon>
        <taxon>Brumicola</taxon>
    </lineage>
</organism>
<reference evidence="2" key="1">
    <citation type="journal article" date="2014" name="Environ. Microbiol.">
        <title>Comparative genomics of the marine bacterial genus Glaciecola reveals the high degree of genomic diversity and genomic characteristic for cold adaptation.</title>
        <authorList>
            <person name="Qin Q.L."/>
            <person name="Xie B.B."/>
            <person name="Yu Y."/>
            <person name="Shu Y.L."/>
            <person name="Rong J.C."/>
            <person name="Zhang Y.J."/>
            <person name="Zhao D.L."/>
            <person name="Chen X.L."/>
            <person name="Zhang X.Y."/>
            <person name="Chen B."/>
            <person name="Zhou B.C."/>
            <person name="Zhang Y.Z."/>
        </authorList>
    </citation>
    <scope>NUCLEOTIDE SEQUENCE [LARGE SCALE GENOMIC DNA]</scope>
    <source>
        <strain evidence="2">ACAM 615</strain>
    </source>
</reference>
<accession>K6ZX73</accession>
<dbReference type="OrthoDB" id="5765987at2"/>
<dbReference type="STRING" id="1121922.GCA_000428905_01568"/>